<evidence type="ECO:0000313" key="4">
    <source>
        <dbReference type="Proteomes" id="UP000092691"/>
    </source>
</evidence>
<organism evidence="3 4">
    <name type="scientific">Rhizobium leguminosarum</name>
    <dbReference type="NCBI Taxonomy" id="384"/>
    <lineage>
        <taxon>Bacteria</taxon>
        <taxon>Pseudomonadati</taxon>
        <taxon>Pseudomonadota</taxon>
        <taxon>Alphaproteobacteria</taxon>
        <taxon>Hyphomicrobiales</taxon>
        <taxon>Rhizobiaceae</taxon>
        <taxon>Rhizobium/Agrobacterium group</taxon>
        <taxon>Rhizobium</taxon>
    </lineage>
</organism>
<feature type="compositionally biased region" description="Basic and acidic residues" evidence="1">
    <location>
        <begin position="189"/>
        <end position="205"/>
    </location>
</feature>
<dbReference type="InterPro" id="IPR041578">
    <property type="entry name" value="PIN_8"/>
</dbReference>
<proteinExistence type="predicted"/>
<reference evidence="3 4" key="1">
    <citation type="submission" date="2016-06" db="EMBL/GenBank/DDBJ databases">
        <title>Microsymbionts genomes from the relict species Vavilovia formosa.</title>
        <authorList>
            <person name="Chirak E."/>
            <person name="Kimeklis A."/>
            <person name="Andronov E."/>
        </authorList>
    </citation>
    <scope>NUCLEOTIDE SEQUENCE [LARGE SCALE GENOMIC DNA]</scope>
    <source>
        <strain evidence="3 4">Vaf10</strain>
        <plasmid evidence="4">Plasmid unnamed1</plasmid>
    </source>
</reference>
<geneLocation type="plasmid" evidence="3 4">
    <name>unnamed1</name>
</geneLocation>
<dbReference type="Proteomes" id="UP000092691">
    <property type="component" value="Plasmid unnamed1"/>
</dbReference>
<dbReference type="Pfam" id="PF18476">
    <property type="entry name" value="PIN_8"/>
    <property type="match status" value="1"/>
</dbReference>
<evidence type="ECO:0000313" key="3">
    <source>
        <dbReference type="EMBL" id="ANP89271.1"/>
    </source>
</evidence>
<evidence type="ECO:0000259" key="2">
    <source>
        <dbReference type="Pfam" id="PF18476"/>
    </source>
</evidence>
<feature type="domain" description="PIN like" evidence="2">
    <location>
        <begin position="20"/>
        <end position="188"/>
    </location>
</feature>
<sequence length="205" mass="23283">MHANDLAAEGADLLQAPRTLVYVDTSFLMWMTRIGTKSRSELIAWLTDWCGARLAVPAWSAHEYYRHLKDRTILEELATHLTGMRNIAEHSFDFLYPFLDEPLGGASDNTRQLVRTREVLSSLGGLTEMLSGCSEQFHANAREVTMFANAHALRESELFDYFDNLDAVASARYEGRIPPGYKDRKKKPLKVEVEGEMAEEGRNRE</sequence>
<evidence type="ECO:0000256" key="1">
    <source>
        <dbReference type="SAM" id="MobiDB-lite"/>
    </source>
</evidence>
<name>A0A1B1CHQ3_RHILE</name>
<accession>A0A1B1CHQ3</accession>
<dbReference type="EMBL" id="CP016287">
    <property type="protein sequence ID" value="ANP89271.1"/>
    <property type="molecule type" value="Genomic_DNA"/>
</dbReference>
<feature type="region of interest" description="Disordered" evidence="1">
    <location>
        <begin position="179"/>
        <end position="205"/>
    </location>
</feature>
<gene>
    <name evidence="3" type="ORF">BA011_26150</name>
</gene>
<dbReference type="AlphaFoldDB" id="A0A1B1CHQ3"/>
<protein>
    <recommendedName>
        <fullName evidence="2">PIN like domain-containing protein</fullName>
    </recommendedName>
</protein>
<keyword evidence="3" id="KW-0614">Plasmid</keyword>